<organism evidence="1">
    <name type="scientific">Oryza meridionalis</name>
    <dbReference type="NCBI Taxonomy" id="40149"/>
    <lineage>
        <taxon>Eukaryota</taxon>
        <taxon>Viridiplantae</taxon>
        <taxon>Streptophyta</taxon>
        <taxon>Embryophyta</taxon>
        <taxon>Tracheophyta</taxon>
        <taxon>Spermatophyta</taxon>
        <taxon>Magnoliopsida</taxon>
        <taxon>Liliopsida</taxon>
        <taxon>Poales</taxon>
        <taxon>Poaceae</taxon>
        <taxon>BOP clade</taxon>
        <taxon>Oryzoideae</taxon>
        <taxon>Oryzeae</taxon>
        <taxon>Oryzinae</taxon>
        <taxon>Oryza</taxon>
    </lineage>
</organism>
<evidence type="ECO:0000313" key="1">
    <source>
        <dbReference type="EnsemblPlants" id="OMERI05G13080.3"/>
    </source>
</evidence>
<dbReference type="EnsemblPlants" id="OMERI05G13080.3">
    <property type="protein sequence ID" value="OMERI05G13080.3"/>
    <property type="gene ID" value="OMERI05G13080"/>
</dbReference>
<dbReference type="Gramene" id="OMERI05G13080.3">
    <property type="protein sequence ID" value="OMERI05G13080.3"/>
    <property type="gene ID" value="OMERI05G13080"/>
</dbReference>
<accession>A0A0E0DQX8</accession>
<keyword evidence="2" id="KW-1185">Reference proteome</keyword>
<evidence type="ECO:0000313" key="2">
    <source>
        <dbReference type="Proteomes" id="UP000008021"/>
    </source>
</evidence>
<sequence>MADEIQHLTRAFSGLGGLGVDEPAMVSALAKWRRQPEKLSGFRKSFNGFFKDHGGVIERCEEEYMLHLAAEFSRFKASNLALLFES</sequence>
<protein>
    <submittedName>
        <fullName evidence="1">Uncharacterized protein</fullName>
    </submittedName>
</protein>
<proteinExistence type="predicted"/>
<dbReference type="Proteomes" id="UP000008021">
    <property type="component" value="Chromosome 5"/>
</dbReference>
<dbReference type="AlphaFoldDB" id="A0A0E0DQX8"/>
<name>A0A0E0DQX8_9ORYZ</name>
<dbReference type="HOGENOM" id="CLU_2501743_0_0_1"/>
<reference evidence="1" key="2">
    <citation type="submission" date="2018-05" db="EMBL/GenBank/DDBJ databases">
        <title>OmerRS3 (Oryza meridionalis Reference Sequence Version 3).</title>
        <authorList>
            <person name="Zhang J."/>
            <person name="Kudrna D."/>
            <person name="Lee S."/>
            <person name="Talag J."/>
            <person name="Welchert J."/>
            <person name="Wing R.A."/>
        </authorList>
    </citation>
    <scope>NUCLEOTIDE SEQUENCE [LARGE SCALE GENOMIC DNA]</scope>
    <source>
        <strain evidence="1">cv. OR44</strain>
    </source>
</reference>
<reference evidence="1" key="1">
    <citation type="submission" date="2015-04" db="UniProtKB">
        <authorList>
            <consortium name="EnsemblPlants"/>
        </authorList>
    </citation>
    <scope>IDENTIFICATION</scope>
</reference>